<evidence type="ECO:0000313" key="2">
    <source>
        <dbReference type="EMBL" id="QSS58572.1"/>
    </source>
</evidence>
<organism evidence="2 3">
    <name type="scientific">Ajellomyces capsulatus</name>
    <name type="common">Darling's disease fungus</name>
    <name type="synonym">Histoplasma capsulatum</name>
    <dbReference type="NCBI Taxonomy" id="5037"/>
    <lineage>
        <taxon>Eukaryota</taxon>
        <taxon>Fungi</taxon>
        <taxon>Dikarya</taxon>
        <taxon>Ascomycota</taxon>
        <taxon>Pezizomycotina</taxon>
        <taxon>Eurotiomycetes</taxon>
        <taxon>Eurotiomycetidae</taxon>
        <taxon>Onygenales</taxon>
        <taxon>Ajellomycetaceae</taxon>
        <taxon>Histoplasma</taxon>
    </lineage>
</organism>
<evidence type="ECO:0000313" key="3">
    <source>
        <dbReference type="Proteomes" id="UP000663671"/>
    </source>
</evidence>
<dbReference type="EMBL" id="CP069109">
    <property type="protein sequence ID" value="QSS58572.1"/>
    <property type="molecule type" value="Genomic_DNA"/>
</dbReference>
<dbReference type="VEuPathDB" id="FungiDB:I7I51_07999"/>
<accession>A0A8A1M2A3</accession>
<dbReference type="AlphaFoldDB" id="A0A8A1M2A3"/>
<dbReference type="OrthoDB" id="2120024at2759"/>
<sequence>MGKATLSGYSRALYLDFTKPGSTFNNSGKYSNHVNILDNLGSLGSSARFPPMLFPPRSRANSERISQHINVIYHSSSLNQMATMFRPWIPKAARLPSPCIVKYPVPSSLTRRTFTSTPSHLNDDSTQQSTTTNAPSAHTSIYKNFGRAFAKVFLGGVLTYQIIYWAWMRLEVDEEKVMKNREIAGLESKARELSATLKKNAE</sequence>
<protein>
    <submittedName>
        <fullName evidence="2">Uncharacterized protein</fullName>
    </submittedName>
</protein>
<proteinExistence type="predicted"/>
<reference evidence="2" key="1">
    <citation type="submission" date="2021-01" db="EMBL/GenBank/DDBJ databases">
        <title>Chromosome-level genome assembly of a human fungal pathogen reveals clustering of transcriptionally co-regulated genes.</title>
        <authorList>
            <person name="Voorhies M."/>
            <person name="Cohen S."/>
            <person name="Shea T.P."/>
            <person name="Petrus S."/>
            <person name="Munoz J.F."/>
            <person name="Poplawski S."/>
            <person name="Goldman W.E."/>
            <person name="Michael T."/>
            <person name="Cuomo C.A."/>
            <person name="Sil A."/>
            <person name="Beyhan S."/>
        </authorList>
    </citation>
    <scope>NUCLEOTIDE SEQUENCE</scope>
    <source>
        <strain evidence="2">WU24</strain>
    </source>
</reference>
<name>A0A8A1M2A3_AJECA</name>
<evidence type="ECO:0000256" key="1">
    <source>
        <dbReference type="SAM" id="MobiDB-lite"/>
    </source>
</evidence>
<dbReference type="Proteomes" id="UP000663671">
    <property type="component" value="Chromosome 2"/>
</dbReference>
<feature type="region of interest" description="Disordered" evidence="1">
    <location>
        <begin position="113"/>
        <end position="135"/>
    </location>
</feature>
<gene>
    <name evidence="2" type="ORF">I7I51_07999</name>
</gene>